<organism evidence="2 3">
    <name type="scientific">Pararobbsia silviterrae</name>
    <dbReference type="NCBI Taxonomy" id="1792498"/>
    <lineage>
        <taxon>Bacteria</taxon>
        <taxon>Pseudomonadati</taxon>
        <taxon>Pseudomonadota</taxon>
        <taxon>Betaproteobacteria</taxon>
        <taxon>Burkholderiales</taxon>
        <taxon>Burkholderiaceae</taxon>
        <taxon>Pararobbsia</taxon>
    </lineage>
</organism>
<gene>
    <name evidence="2" type="ORF">D7S86_14315</name>
</gene>
<protein>
    <submittedName>
        <fullName evidence="2">Uncharacterized protein</fullName>
    </submittedName>
</protein>
<accession>A0A494XYH2</accession>
<proteinExistence type="predicted"/>
<dbReference type="Proteomes" id="UP000270342">
    <property type="component" value="Unassembled WGS sequence"/>
</dbReference>
<feature type="compositionally biased region" description="Basic and acidic residues" evidence="1">
    <location>
        <begin position="8"/>
        <end position="18"/>
    </location>
</feature>
<sequence>MSEAVSGDTHDINGRRIDGVASGHRHSPFDAPEGVVERARGERTLPAADAFQWRPSAPQRDF</sequence>
<evidence type="ECO:0000256" key="1">
    <source>
        <dbReference type="SAM" id="MobiDB-lite"/>
    </source>
</evidence>
<name>A0A494XYH2_9BURK</name>
<keyword evidence="3" id="KW-1185">Reference proteome</keyword>
<reference evidence="2 3" key="1">
    <citation type="submission" date="2018-10" db="EMBL/GenBank/DDBJ databases">
        <title>Robbsia sp. DHC34, isolated from soil.</title>
        <authorList>
            <person name="Gao Z.-H."/>
            <person name="Qiu L.-H."/>
        </authorList>
    </citation>
    <scope>NUCLEOTIDE SEQUENCE [LARGE SCALE GENOMIC DNA]</scope>
    <source>
        <strain evidence="2 3">DHC34</strain>
    </source>
</reference>
<feature type="region of interest" description="Disordered" evidence="1">
    <location>
        <begin position="1"/>
        <end position="62"/>
    </location>
</feature>
<evidence type="ECO:0000313" key="3">
    <source>
        <dbReference type="Proteomes" id="UP000270342"/>
    </source>
</evidence>
<evidence type="ECO:0000313" key="2">
    <source>
        <dbReference type="EMBL" id="RKP54804.1"/>
    </source>
</evidence>
<dbReference type="AlphaFoldDB" id="A0A494XYH2"/>
<comment type="caution">
    <text evidence="2">The sequence shown here is derived from an EMBL/GenBank/DDBJ whole genome shotgun (WGS) entry which is preliminary data.</text>
</comment>
<dbReference type="EMBL" id="RBZU01000005">
    <property type="protein sequence ID" value="RKP54804.1"/>
    <property type="molecule type" value="Genomic_DNA"/>
</dbReference>